<keyword evidence="3" id="KW-1185">Reference proteome</keyword>
<dbReference type="PANTHER" id="PTHR46377">
    <property type="entry name" value="DUAL SPECIFICITY PROTEIN PHOSPHATASE 19"/>
    <property type="match status" value="1"/>
</dbReference>
<dbReference type="SUPFAM" id="SSF52799">
    <property type="entry name" value="(Phosphotyrosine protein) phosphatases II"/>
    <property type="match status" value="1"/>
</dbReference>
<reference evidence="2" key="1">
    <citation type="submission" date="2022-12" db="EMBL/GenBank/DDBJ databases">
        <title>Draft genome assemblies for two species of Escallonia (Escalloniales).</title>
        <authorList>
            <person name="Chanderbali A."/>
            <person name="Dervinis C."/>
            <person name="Anghel I."/>
            <person name="Soltis D."/>
            <person name="Soltis P."/>
            <person name="Zapata F."/>
        </authorList>
    </citation>
    <scope>NUCLEOTIDE SEQUENCE</scope>
    <source>
        <strain evidence="2">UCBG64.0493</strain>
        <tissue evidence="2">Leaf</tissue>
    </source>
</reference>
<comment type="caution">
    <text evidence="2">The sequence shown here is derived from an EMBL/GenBank/DDBJ whole genome shotgun (WGS) entry which is preliminary data.</text>
</comment>
<dbReference type="PANTHER" id="PTHR46377:SF5">
    <property type="entry name" value="DUAL SPECIFICITY PHOSPHATASE"/>
    <property type="match status" value="1"/>
</dbReference>
<evidence type="ECO:0000259" key="1">
    <source>
        <dbReference type="Pfam" id="PF00782"/>
    </source>
</evidence>
<dbReference type="EMBL" id="JAVXUP010002568">
    <property type="protein sequence ID" value="KAK3002560.1"/>
    <property type="molecule type" value="Genomic_DNA"/>
</dbReference>
<dbReference type="GO" id="GO:0008579">
    <property type="term" value="F:JUN kinase phosphatase activity"/>
    <property type="evidence" value="ECO:0007669"/>
    <property type="project" value="TreeGrafter"/>
</dbReference>
<sequence>MDGIDEIFQKQVTALRRAIFATNPLKMIIFHAKSKRFCFCVTQVIDFDIKNHPSLGSMVVQIMVALSGFEVVPDREDFDIRKYFGECFDFIDDARKTGGSVLVHCFMGRSRRYSQIHVYITLQDS</sequence>
<evidence type="ECO:0000313" key="3">
    <source>
        <dbReference type="Proteomes" id="UP001188597"/>
    </source>
</evidence>
<evidence type="ECO:0000313" key="2">
    <source>
        <dbReference type="EMBL" id="KAK3002560.1"/>
    </source>
</evidence>
<dbReference type="InterPro" id="IPR000340">
    <property type="entry name" value="Dual-sp_phosphatase_cat-dom"/>
</dbReference>
<gene>
    <name evidence="2" type="ORF">RJ639_022043</name>
</gene>
<feature type="domain" description="Dual specificity phosphatase catalytic" evidence="1">
    <location>
        <begin position="72"/>
        <end position="120"/>
    </location>
</feature>
<dbReference type="InterPro" id="IPR029021">
    <property type="entry name" value="Prot-tyrosine_phosphatase-like"/>
</dbReference>
<accession>A0AA88V667</accession>
<protein>
    <recommendedName>
        <fullName evidence="1">Dual specificity phosphatase catalytic domain-containing protein</fullName>
    </recommendedName>
</protein>
<dbReference type="Proteomes" id="UP001188597">
    <property type="component" value="Unassembled WGS sequence"/>
</dbReference>
<proteinExistence type="predicted"/>
<dbReference type="Gene3D" id="3.90.190.10">
    <property type="entry name" value="Protein tyrosine phosphatase superfamily"/>
    <property type="match status" value="1"/>
</dbReference>
<dbReference type="AlphaFoldDB" id="A0AA88V667"/>
<dbReference type="Pfam" id="PF00782">
    <property type="entry name" value="DSPc"/>
    <property type="match status" value="1"/>
</dbReference>
<organism evidence="2 3">
    <name type="scientific">Escallonia herrerae</name>
    <dbReference type="NCBI Taxonomy" id="1293975"/>
    <lineage>
        <taxon>Eukaryota</taxon>
        <taxon>Viridiplantae</taxon>
        <taxon>Streptophyta</taxon>
        <taxon>Embryophyta</taxon>
        <taxon>Tracheophyta</taxon>
        <taxon>Spermatophyta</taxon>
        <taxon>Magnoliopsida</taxon>
        <taxon>eudicotyledons</taxon>
        <taxon>Gunneridae</taxon>
        <taxon>Pentapetalae</taxon>
        <taxon>asterids</taxon>
        <taxon>campanulids</taxon>
        <taxon>Escalloniales</taxon>
        <taxon>Escalloniaceae</taxon>
        <taxon>Escallonia</taxon>
    </lineage>
</organism>
<name>A0AA88V667_9ASTE</name>
<dbReference type="CDD" id="cd14498">
    <property type="entry name" value="DSP"/>
    <property type="match status" value="1"/>
</dbReference>
<dbReference type="GO" id="GO:0005737">
    <property type="term" value="C:cytoplasm"/>
    <property type="evidence" value="ECO:0007669"/>
    <property type="project" value="TreeGrafter"/>
</dbReference>